<evidence type="ECO:0000313" key="1">
    <source>
        <dbReference type="EMBL" id="MQW92183.1"/>
    </source>
</evidence>
<evidence type="ECO:0000313" key="2">
    <source>
        <dbReference type="EMBL" id="QGA10650.1"/>
    </source>
</evidence>
<dbReference type="EMBL" id="CP045650">
    <property type="protein sequence ID" value="QGA10650.1"/>
    <property type="molecule type" value="Genomic_DNA"/>
</dbReference>
<dbReference type="Proteomes" id="UP000480556">
    <property type="component" value="Unassembled WGS sequence"/>
</dbReference>
<dbReference type="RefSeq" id="WP_153371050.1">
    <property type="nucleotide sequence ID" value="NZ_CP045650.1"/>
</dbReference>
<keyword evidence="3" id="KW-1185">Reference proteome</keyword>
<accession>A0A5Q0P2K0</accession>
<sequence length="152" mass="17539">MSKFSKISFLFIAMILSLAALVFLLKPNNAELHQSNSTHPIVLKQNVSQLNPQTTTVEISSDTQKDEAFLEQRTRLYEFLGELSFDMIEGQKPDLRQVTDMMRSQNELVRQGLVEPQEALNYLEFLKQIFPEMETELVAFIEEINAENDLKK</sequence>
<dbReference type="EMBL" id="WITK01000010">
    <property type="protein sequence ID" value="MQW92183.1"/>
    <property type="molecule type" value="Genomic_DNA"/>
</dbReference>
<protein>
    <submittedName>
        <fullName evidence="1">Uncharacterized protein</fullName>
    </submittedName>
</protein>
<organism evidence="1 4">
    <name type="scientific">Acinetobacter wanghuae</name>
    <dbReference type="NCBI Taxonomy" id="2662362"/>
    <lineage>
        <taxon>Bacteria</taxon>
        <taxon>Pseudomonadati</taxon>
        <taxon>Pseudomonadota</taxon>
        <taxon>Gammaproteobacteria</taxon>
        <taxon>Moraxellales</taxon>
        <taxon>Moraxellaceae</taxon>
        <taxon>Acinetobacter</taxon>
    </lineage>
</organism>
<proteinExistence type="predicted"/>
<reference evidence="3 4" key="1">
    <citation type="submission" date="2019-10" db="EMBL/GenBank/DDBJ databases">
        <authorList>
            <person name="Dong K."/>
        </authorList>
    </citation>
    <scope>NUCLEOTIDE SEQUENCE [LARGE SCALE GENOMIC DNA]</scope>
    <source>
        <strain evidence="2">Dk386</strain>
        <strain evidence="3">dk386</strain>
        <strain evidence="1">Dk771</strain>
        <strain evidence="4">dk771</strain>
    </source>
</reference>
<name>A0A5Q0P2K0_9GAMM</name>
<gene>
    <name evidence="2" type="ORF">GFH30_04200</name>
    <name evidence="1" type="ORF">GHJ48_07230</name>
</gene>
<evidence type="ECO:0000313" key="3">
    <source>
        <dbReference type="Proteomes" id="UP000327478"/>
    </source>
</evidence>
<dbReference type="Proteomes" id="UP000327478">
    <property type="component" value="Chromosome"/>
</dbReference>
<dbReference type="AlphaFoldDB" id="A0A5Q0P2K0"/>
<evidence type="ECO:0000313" key="4">
    <source>
        <dbReference type="Proteomes" id="UP000480556"/>
    </source>
</evidence>